<keyword evidence="2" id="KW-1185">Reference proteome</keyword>
<protein>
    <submittedName>
        <fullName evidence="1">Uncharacterized protein</fullName>
    </submittedName>
</protein>
<reference evidence="2" key="1">
    <citation type="journal article" date="2018" name="BMC Genomics">
        <title>Genomic insights into host adaptation between the wheat stripe rust pathogen (Puccinia striiformis f. sp. tritici) and the barley stripe rust pathogen (Puccinia striiformis f. sp. hordei).</title>
        <authorList>
            <person name="Xia C."/>
            <person name="Wang M."/>
            <person name="Yin C."/>
            <person name="Cornejo O.E."/>
            <person name="Hulbert S.H."/>
            <person name="Chen X."/>
        </authorList>
    </citation>
    <scope>NUCLEOTIDE SEQUENCE [LARGE SCALE GENOMIC DNA]</scope>
    <source>
        <strain evidence="2">93-210</strain>
    </source>
</reference>
<proteinExistence type="predicted"/>
<reference evidence="2" key="2">
    <citation type="journal article" date="2018" name="Mol. Plant Microbe Interact.">
        <title>Genome sequence resources for the wheat stripe rust pathogen (Puccinia striiformis f. sp. tritici) and the barley stripe rust pathogen (Puccinia striiformis f. sp. hordei).</title>
        <authorList>
            <person name="Xia C."/>
            <person name="Wang M."/>
            <person name="Yin C."/>
            <person name="Cornejo O.E."/>
            <person name="Hulbert S.H."/>
            <person name="Chen X."/>
        </authorList>
    </citation>
    <scope>NUCLEOTIDE SEQUENCE [LARGE SCALE GENOMIC DNA]</scope>
    <source>
        <strain evidence="2">93-210</strain>
    </source>
</reference>
<name>A0ACC0EHE2_9BASI</name>
<dbReference type="EMBL" id="CM045870">
    <property type="protein sequence ID" value="KAI7953879.1"/>
    <property type="molecule type" value="Genomic_DNA"/>
</dbReference>
<dbReference type="Proteomes" id="UP001060170">
    <property type="component" value="Chromosome 6"/>
</dbReference>
<sequence length="99" mass="10902">MRFIPMMGSTFSLYSKFHIRMDPCPIVIDFPQSAATLSSSTTYVVSSLSIIGFLQMQYKHMYHNLTPLYQREEKSKPAGIGSAPITGGSISGSCSEPVF</sequence>
<evidence type="ECO:0000313" key="2">
    <source>
        <dbReference type="Proteomes" id="UP001060170"/>
    </source>
</evidence>
<organism evidence="1 2">
    <name type="scientific">Puccinia striiformis f. sp. tritici</name>
    <dbReference type="NCBI Taxonomy" id="168172"/>
    <lineage>
        <taxon>Eukaryota</taxon>
        <taxon>Fungi</taxon>
        <taxon>Dikarya</taxon>
        <taxon>Basidiomycota</taxon>
        <taxon>Pucciniomycotina</taxon>
        <taxon>Pucciniomycetes</taxon>
        <taxon>Pucciniales</taxon>
        <taxon>Pucciniaceae</taxon>
        <taxon>Puccinia</taxon>
    </lineage>
</organism>
<comment type="caution">
    <text evidence="1">The sequence shown here is derived from an EMBL/GenBank/DDBJ whole genome shotgun (WGS) entry which is preliminary data.</text>
</comment>
<gene>
    <name evidence="1" type="ORF">MJO28_006426</name>
</gene>
<evidence type="ECO:0000313" key="1">
    <source>
        <dbReference type="EMBL" id="KAI7953879.1"/>
    </source>
</evidence>
<accession>A0ACC0EHE2</accession>
<reference evidence="1 2" key="3">
    <citation type="journal article" date="2022" name="Microbiol. Spectr.">
        <title>Folding features and dynamics of 3D genome architecture in plant fungal pathogens.</title>
        <authorList>
            <person name="Xia C."/>
        </authorList>
    </citation>
    <scope>NUCLEOTIDE SEQUENCE [LARGE SCALE GENOMIC DNA]</scope>
    <source>
        <strain evidence="1 2">93-210</strain>
    </source>
</reference>